<dbReference type="PANTHER" id="PTHR33568">
    <property type="entry name" value="DNA POLYMERASE"/>
    <property type="match status" value="1"/>
</dbReference>
<evidence type="ECO:0000256" key="8">
    <source>
        <dbReference type="ARBA" id="ARBA00049244"/>
    </source>
</evidence>
<feature type="domain" description="DNA-directed DNA polymerase family B mitochondria/virus" evidence="9">
    <location>
        <begin position="291"/>
        <end position="535"/>
    </location>
</feature>
<dbReference type="EMBL" id="JAHWGI010001089">
    <property type="protein sequence ID" value="KAK3922376.1"/>
    <property type="molecule type" value="Genomic_DNA"/>
</dbReference>
<dbReference type="InterPro" id="IPR023211">
    <property type="entry name" value="DNA_pol_palm_dom_sf"/>
</dbReference>
<gene>
    <name evidence="10" type="ORF">KUF71_011845</name>
</gene>
<keyword evidence="6" id="KW-0239">DNA-directed DNA polymerase</keyword>
<evidence type="ECO:0000256" key="1">
    <source>
        <dbReference type="ARBA" id="ARBA00005755"/>
    </source>
</evidence>
<dbReference type="GO" id="GO:0042575">
    <property type="term" value="C:DNA polymerase complex"/>
    <property type="evidence" value="ECO:0007669"/>
    <property type="project" value="UniProtKB-ARBA"/>
</dbReference>
<comment type="similarity">
    <text evidence="1">Belongs to the DNA polymerase type-B family.</text>
</comment>
<name>A0AAE1HJ94_9NEOP</name>
<evidence type="ECO:0000313" key="11">
    <source>
        <dbReference type="Proteomes" id="UP001219518"/>
    </source>
</evidence>
<dbReference type="SUPFAM" id="SSF56672">
    <property type="entry name" value="DNA/RNA polymerases"/>
    <property type="match status" value="1"/>
</dbReference>
<dbReference type="AlphaFoldDB" id="A0AAE1HJ94"/>
<dbReference type="GO" id="GO:0003887">
    <property type="term" value="F:DNA-directed DNA polymerase activity"/>
    <property type="evidence" value="ECO:0007669"/>
    <property type="project" value="UniProtKB-KW"/>
</dbReference>
<dbReference type="InterPro" id="IPR012337">
    <property type="entry name" value="RNaseH-like_sf"/>
</dbReference>
<accession>A0AAE1HJ94</accession>
<dbReference type="Gene3D" id="3.40.960.10">
    <property type="entry name" value="VSR Endonuclease"/>
    <property type="match status" value="1"/>
</dbReference>
<evidence type="ECO:0000256" key="7">
    <source>
        <dbReference type="ARBA" id="ARBA00023125"/>
    </source>
</evidence>
<feature type="domain" description="DNA-directed DNA polymerase family B mitochondria/virus" evidence="9">
    <location>
        <begin position="7"/>
        <end position="210"/>
    </location>
</feature>
<protein>
    <recommendedName>
        <fullName evidence="2">DNA-directed DNA polymerase</fullName>
        <ecNumber evidence="2">2.7.7.7</ecNumber>
    </recommendedName>
</protein>
<proteinExistence type="inferred from homology"/>
<dbReference type="Pfam" id="PF03175">
    <property type="entry name" value="DNA_pol_B_2"/>
    <property type="match status" value="2"/>
</dbReference>
<evidence type="ECO:0000256" key="6">
    <source>
        <dbReference type="ARBA" id="ARBA00022932"/>
    </source>
</evidence>
<keyword evidence="3" id="KW-0808">Transferase</keyword>
<reference evidence="10" key="1">
    <citation type="submission" date="2021-07" db="EMBL/GenBank/DDBJ databases">
        <authorList>
            <person name="Catto M.A."/>
            <person name="Jacobson A."/>
            <person name="Kennedy G."/>
            <person name="Labadie P."/>
            <person name="Hunt B.G."/>
            <person name="Srinivasan R."/>
        </authorList>
    </citation>
    <scope>NUCLEOTIDE SEQUENCE</scope>
    <source>
        <strain evidence="10">PL_HMW_Pooled</strain>
        <tissue evidence="10">Head</tissue>
    </source>
</reference>
<evidence type="ECO:0000256" key="2">
    <source>
        <dbReference type="ARBA" id="ARBA00012417"/>
    </source>
</evidence>
<evidence type="ECO:0000259" key="9">
    <source>
        <dbReference type="Pfam" id="PF03175"/>
    </source>
</evidence>
<dbReference type="EC" id="2.7.7.7" evidence="2"/>
<dbReference type="GO" id="GO:0006260">
    <property type="term" value="P:DNA replication"/>
    <property type="evidence" value="ECO:0007669"/>
    <property type="project" value="UniProtKB-KW"/>
</dbReference>
<comment type="catalytic activity">
    <reaction evidence="8">
        <text>DNA(n) + a 2'-deoxyribonucleoside 5'-triphosphate = DNA(n+1) + diphosphate</text>
        <dbReference type="Rhea" id="RHEA:22508"/>
        <dbReference type="Rhea" id="RHEA-COMP:17339"/>
        <dbReference type="Rhea" id="RHEA-COMP:17340"/>
        <dbReference type="ChEBI" id="CHEBI:33019"/>
        <dbReference type="ChEBI" id="CHEBI:61560"/>
        <dbReference type="ChEBI" id="CHEBI:173112"/>
        <dbReference type="EC" id="2.7.7.7"/>
    </reaction>
</comment>
<evidence type="ECO:0000256" key="3">
    <source>
        <dbReference type="ARBA" id="ARBA00022679"/>
    </source>
</evidence>
<keyword evidence="5" id="KW-0235">DNA replication</keyword>
<dbReference type="InterPro" id="IPR043502">
    <property type="entry name" value="DNA/RNA_pol_sf"/>
</dbReference>
<evidence type="ECO:0000313" key="10">
    <source>
        <dbReference type="EMBL" id="KAK3922376.1"/>
    </source>
</evidence>
<evidence type="ECO:0000256" key="4">
    <source>
        <dbReference type="ARBA" id="ARBA00022695"/>
    </source>
</evidence>
<keyword evidence="4" id="KW-0548">Nucleotidyltransferase</keyword>
<dbReference type="SUPFAM" id="SSF53098">
    <property type="entry name" value="Ribonuclease H-like"/>
    <property type="match status" value="1"/>
</dbReference>
<organism evidence="10 11">
    <name type="scientific">Frankliniella fusca</name>
    <dbReference type="NCBI Taxonomy" id="407009"/>
    <lineage>
        <taxon>Eukaryota</taxon>
        <taxon>Metazoa</taxon>
        <taxon>Ecdysozoa</taxon>
        <taxon>Arthropoda</taxon>
        <taxon>Hexapoda</taxon>
        <taxon>Insecta</taxon>
        <taxon>Pterygota</taxon>
        <taxon>Neoptera</taxon>
        <taxon>Paraneoptera</taxon>
        <taxon>Thysanoptera</taxon>
        <taxon>Terebrantia</taxon>
        <taxon>Thripoidea</taxon>
        <taxon>Thripidae</taxon>
        <taxon>Frankliniella</taxon>
    </lineage>
</organism>
<keyword evidence="7" id="KW-0238">DNA-binding</keyword>
<dbReference type="Gene3D" id="3.90.1600.10">
    <property type="entry name" value="Palm domain of DNA polymerase"/>
    <property type="match status" value="1"/>
</dbReference>
<dbReference type="GO" id="GO:0000166">
    <property type="term" value="F:nucleotide binding"/>
    <property type="evidence" value="ECO:0007669"/>
    <property type="project" value="InterPro"/>
</dbReference>
<dbReference type="GO" id="GO:0003677">
    <property type="term" value="F:DNA binding"/>
    <property type="evidence" value="ECO:0007669"/>
    <property type="project" value="UniProtKB-KW"/>
</dbReference>
<comment type="caution">
    <text evidence="10">The sequence shown here is derived from an EMBL/GenBank/DDBJ whole genome shotgun (WGS) entry which is preliminary data.</text>
</comment>
<keyword evidence="11" id="KW-1185">Reference proteome</keyword>
<evidence type="ECO:0000256" key="5">
    <source>
        <dbReference type="ARBA" id="ARBA00022705"/>
    </source>
</evidence>
<dbReference type="Gene3D" id="1.10.287.690">
    <property type="entry name" value="Helix hairpin bin"/>
    <property type="match status" value="1"/>
</dbReference>
<dbReference type="Proteomes" id="UP001219518">
    <property type="component" value="Unassembled WGS sequence"/>
</dbReference>
<sequence>MTVGTTWKFIDSLSFLPMPLSAMPRSFGLQELKKGFFPFLAINHENYNYEGKMLPKADYCVTTMRSKVAAEFHDWYDDQVAKDTLFNFRQEFLAYCISDVTILRQACRAFRQLFQQTAGFDPMFSCITLSSACMAAYRRNFLQPNTIGLVPDGGYHGRGRQSHMALQWLDYESYKLGKVIKTIYTDREVSVLGRHVDGYIELHLPGGRVEKRIYQFMGDFWHNCPEHYPATKGCGENRFEQTVRLTQMFRRAGYTVIEKWECAFKHDLEYDPAVKDYFKTHPTTRVTPLRLRDALTGGRTSAMQWHCKADIAQGEKIKMVDVVSEYPSANLRGRYPVGHPTLYLPNDPNLPPVDQWNGVIKCTVLPPRDLFVPLLPYRAQGRLMFPLCRTCVENLNQDKCDHDDPADRELTDTWCAPELVMAIQEKGYTLVKVHEVYQYPSTIQFDADTGVDGLFSGYVKCFMALKLQASGWPAECKSPEEKQKYLDDIKKFDGITIDPNKVEKNGPIRSLSKLLLNSFWGKFGEKTQRPKTELIYDYGELMDLVSDPVKVVTALLPIGDNCLQVTWMPVEDADVTLPTSSLLHAAFTTCFGRLQLYKYLDIVQQRAIYCDTDSVAYLSRPGEEELPLGSHLGDLTDQIQQDYGENSYITEFIAGGPKNYSFKVAVNGDPNNIQVCIKVRGVSINSSCDDIVTFENLKEMVKGQREKVMVPIPKQIARLPPWRIVTREASKTWQALNRKRRRVDLGNTVPYGFTAWKGDDEDMEMLEVLAQLADA</sequence>
<dbReference type="PANTHER" id="PTHR33568:SF3">
    <property type="entry name" value="DNA-DIRECTED DNA POLYMERASE"/>
    <property type="match status" value="1"/>
</dbReference>
<reference evidence="10" key="2">
    <citation type="journal article" date="2023" name="BMC Genomics">
        <title>Pest status, molecular evolution, and epigenetic factors derived from the genome assembly of Frankliniella fusca, a thysanopteran phytovirus vector.</title>
        <authorList>
            <person name="Catto M.A."/>
            <person name="Labadie P.E."/>
            <person name="Jacobson A.L."/>
            <person name="Kennedy G.G."/>
            <person name="Srinivasan R."/>
            <person name="Hunt B.G."/>
        </authorList>
    </citation>
    <scope>NUCLEOTIDE SEQUENCE</scope>
    <source>
        <strain evidence="10">PL_HMW_Pooled</strain>
    </source>
</reference>
<dbReference type="InterPro" id="IPR004868">
    <property type="entry name" value="DNA-dir_DNA_pol_B_mt/vir"/>
</dbReference>